<dbReference type="Gene3D" id="3.30.470.20">
    <property type="entry name" value="ATP-grasp fold, B domain"/>
    <property type="match status" value="1"/>
</dbReference>
<dbReference type="SUPFAM" id="SSF56059">
    <property type="entry name" value="Glutathione synthetase ATP-binding domain-like"/>
    <property type="match status" value="1"/>
</dbReference>
<sequence>MKSSRHPRHITSKWKKNAVLMESSKLRSYLPETRRFSKEHLLNMLMKYKMVYVKPVNGTWGNGVMRVEYKPHQRQGSYQYQREKTIRFCGSFDELYTSMCKHKLRGSYLVQQGIDLLKYDQRRFDLRVMVQRTPQKVWTTTGIIGRLAHPKKIVTNYHSEGKLVAAEKLLSPYLKGSRLNSYMYTLQDFGEDIANHLKISFPGLREIGVDVAIDQKLRPWILEVNTSPDPFIFRKLKDKRLFRTIMKYARAYGKYK</sequence>
<gene>
    <name evidence="1" type="ORF">M0651_14570</name>
</gene>
<name>A0A9X1Y015_9BACL</name>
<evidence type="ECO:0000313" key="2">
    <source>
        <dbReference type="Proteomes" id="UP001139534"/>
    </source>
</evidence>
<reference evidence="1" key="1">
    <citation type="submission" date="2022-04" db="EMBL/GenBank/DDBJ databases">
        <authorList>
            <person name="Seo M.-J."/>
        </authorList>
    </citation>
    <scope>NUCLEOTIDE SEQUENCE</scope>
    <source>
        <strain evidence="1">MBLB2552</strain>
    </source>
</reference>
<dbReference type="Proteomes" id="UP001139534">
    <property type="component" value="Unassembled WGS sequence"/>
</dbReference>
<dbReference type="Pfam" id="PF14398">
    <property type="entry name" value="ATPgrasp_YheCD"/>
    <property type="match status" value="1"/>
</dbReference>
<protein>
    <submittedName>
        <fullName evidence="1">YheC/YheD family protein</fullName>
    </submittedName>
</protein>
<accession>A0A9X1Y015</accession>
<keyword evidence="2" id="KW-1185">Reference proteome</keyword>
<dbReference type="AlphaFoldDB" id="A0A9X1Y015"/>
<dbReference type="RefSeq" id="WP_248552473.1">
    <property type="nucleotide sequence ID" value="NZ_JALPRK010000013.1"/>
</dbReference>
<organism evidence="1 2">
    <name type="scientific">Paenibacillus mellifer</name>
    <dbReference type="NCBI Taxonomy" id="2937794"/>
    <lineage>
        <taxon>Bacteria</taxon>
        <taxon>Bacillati</taxon>
        <taxon>Bacillota</taxon>
        <taxon>Bacilli</taxon>
        <taxon>Bacillales</taxon>
        <taxon>Paenibacillaceae</taxon>
        <taxon>Paenibacillus</taxon>
    </lineage>
</organism>
<dbReference type="InterPro" id="IPR026838">
    <property type="entry name" value="YheC/D"/>
</dbReference>
<dbReference type="EMBL" id="JALPRK010000013">
    <property type="protein sequence ID" value="MCK8488397.1"/>
    <property type="molecule type" value="Genomic_DNA"/>
</dbReference>
<proteinExistence type="predicted"/>
<comment type="caution">
    <text evidence="1">The sequence shown here is derived from an EMBL/GenBank/DDBJ whole genome shotgun (WGS) entry which is preliminary data.</text>
</comment>
<evidence type="ECO:0000313" key="1">
    <source>
        <dbReference type="EMBL" id="MCK8488397.1"/>
    </source>
</evidence>